<dbReference type="EMBL" id="ML003113">
    <property type="protein sequence ID" value="RKP34672.1"/>
    <property type="molecule type" value="Genomic_DNA"/>
</dbReference>
<gene>
    <name evidence="3" type="ORF">BJ085DRAFT_36855</name>
</gene>
<feature type="region of interest" description="Disordered" evidence="1">
    <location>
        <begin position="30"/>
        <end position="55"/>
    </location>
</feature>
<proteinExistence type="predicted"/>
<sequence length="462" mass="52380">MKITISTLSLLWMVQLAMVAASPVLTPLDNQDVPSTQKNQPQAPPMVRTTSPPRDSLCRVPSETLLTIVEHSDLATLPVFLEISRGINQVVRTSISYRNKMMKLRLPTVSNYGQEYDDLGQSEKDYLIDLFKFEFSLDRYSFGDPTDVTLEEIAKKYREQPLPEIAQAIAAYVKAELVAETRWRMVEFLALTPDQMYAMSPMLGLVADGNIDLVLELQRRLASYCTSAPFMAAFNEVWAPETHHLFIEAEKAYGIQKGFECTTHGFGVVQLATLFTLASLKKWESLVEFLVKTLDTSGVIDWSLTTLGFMLLFENGANPLDYDHYQNLPLEPTFVRHVQLCSEEFKFTRTHSEAAIQWDDIQQDFPETRQLNSQIKECPFDFLGNKIRYDIANNAVAFVVDEDIMKGVLGNRPFIASGDGVLAKSIPEVLTRSYNARDMQFALDLVEMTREVEQIQIARNLD</sequence>
<keyword evidence="2" id="KW-0732">Signal</keyword>
<evidence type="ECO:0000313" key="4">
    <source>
        <dbReference type="Proteomes" id="UP000268162"/>
    </source>
</evidence>
<evidence type="ECO:0008006" key="5">
    <source>
        <dbReference type="Google" id="ProtNLM"/>
    </source>
</evidence>
<evidence type="ECO:0000256" key="1">
    <source>
        <dbReference type="SAM" id="MobiDB-lite"/>
    </source>
</evidence>
<dbReference type="Proteomes" id="UP000268162">
    <property type="component" value="Unassembled WGS sequence"/>
</dbReference>
<organism evidence="3 4">
    <name type="scientific">Dimargaris cristalligena</name>
    <dbReference type="NCBI Taxonomy" id="215637"/>
    <lineage>
        <taxon>Eukaryota</taxon>
        <taxon>Fungi</taxon>
        <taxon>Fungi incertae sedis</taxon>
        <taxon>Zoopagomycota</taxon>
        <taxon>Kickxellomycotina</taxon>
        <taxon>Dimargaritomycetes</taxon>
        <taxon>Dimargaritales</taxon>
        <taxon>Dimargaritaceae</taxon>
        <taxon>Dimargaris</taxon>
    </lineage>
</organism>
<protein>
    <recommendedName>
        <fullName evidence="5">F-box domain-containing protein</fullName>
    </recommendedName>
</protein>
<feature type="compositionally biased region" description="Polar residues" evidence="1">
    <location>
        <begin position="30"/>
        <end position="41"/>
    </location>
</feature>
<evidence type="ECO:0000256" key="2">
    <source>
        <dbReference type="SAM" id="SignalP"/>
    </source>
</evidence>
<keyword evidence="4" id="KW-1185">Reference proteome</keyword>
<evidence type="ECO:0000313" key="3">
    <source>
        <dbReference type="EMBL" id="RKP34672.1"/>
    </source>
</evidence>
<feature type="chain" id="PRO_5020884754" description="F-box domain-containing protein" evidence="2">
    <location>
        <begin position="22"/>
        <end position="462"/>
    </location>
</feature>
<dbReference type="AlphaFoldDB" id="A0A4P9ZPY5"/>
<name>A0A4P9ZPY5_9FUNG</name>
<accession>A0A4P9ZPY5</accession>
<reference evidence="4" key="1">
    <citation type="journal article" date="2018" name="Nat. Microbiol.">
        <title>Leveraging single-cell genomics to expand the fungal tree of life.</title>
        <authorList>
            <person name="Ahrendt S.R."/>
            <person name="Quandt C.A."/>
            <person name="Ciobanu D."/>
            <person name="Clum A."/>
            <person name="Salamov A."/>
            <person name="Andreopoulos B."/>
            <person name="Cheng J.F."/>
            <person name="Woyke T."/>
            <person name="Pelin A."/>
            <person name="Henrissat B."/>
            <person name="Reynolds N.K."/>
            <person name="Benny G.L."/>
            <person name="Smith M.E."/>
            <person name="James T.Y."/>
            <person name="Grigoriev I.V."/>
        </authorList>
    </citation>
    <scope>NUCLEOTIDE SEQUENCE [LARGE SCALE GENOMIC DNA]</scope>
    <source>
        <strain evidence="4">RSA 468</strain>
    </source>
</reference>
<feature type="signal peptide" evidence="2">
    <location>
        <begin position="1"/>
        <end position="21"/>
    </location>
</feature>